<reference evidence="1" key="1">
    <citation type="submission" date="2022-04" db="EMBL/GenBank/DDBJ databases">
        <title>Genome of the entomopathogenic fungus Entomophthora muscae.</title>
        <authorList>
            <person name="Elya C."/>
            <person name="Lovett B.R."/>
            <person name="Lee E."/>
            <person name="Macias A.M."/>
            <person name="Hajek A.E."/>
            <person name="De Bivort B.L."/>
            <person name="Kasson M.T."/>
            <person name="De Fine Licht H.H."/>
            <person name="Stajich J.E."/>
        </authorList>
    </citation>
    <scope>NUCLEOTIDE SEQUENCE</scope>
    <source>
        <strain evidence="1">Berkeley</strain>
    </source>
</reference>
<evidence type="ECO:0000313" key="1">
    <source>
        <dbReference type="EMBL" id="KAJ9070112.1"/>
    </source>
</evidence>
<dbReference type="EC" id="3.4.24.56" evidence="1"/>
<keyword evidence="2" id="KW-1185">Reference proteome</keyword>
<organism evidence="1 2">
    <name type="scientific">Entomophthora muscae</name>
    <dbReference type="NCBI Taxonomy" id="34485"/>
    <lineage>
        <taxon>Eukaryota</taxon>
        <taxon>Fungi</taxon>
        <taxon>Fungi incertae sedis</taxon>
        <taxon>Zoopagomycota</taxon>
        <taxon>Entomophthoromycotina</taxon>
        <taxon>Entomophthoromycetes</taxon>
        <taxon>Entomophthorales</taxon>
        <taxon>Entomophthoraceae</taxon>
        <taxon>Entomophthora</taxon>
    </lineage>
</organism>
<comment type="caution">
    <text evidence="1">The sequence shown here is derived from an EMBL/GenBank/DDBJ whole genome shotgun (WGS) entry which is preliminary data.</text>
</comment>
<keyword evidence="1" id="KW-0645">Protease</keyword>
<name>A0ACC2T738_9FUNG</name>
<keyword evidence="1" id="KW-0482">Metalloprotease</keyword>
<protein>
    <submittedName>
        <fullName evidence="1">Metalloprotease</fullName>
        <ecNumber evidence="1">3.4.24.56</ecNumber>
    </submittedName>
</protein>
<dbReference type="Proteomes" id="UP001165960">
    <property type="component" value="Unassembled WGS sequence"/>
</dbReference>
<gene>
    <name evidence="1" type="primary">STE23_28</name>
    <name evidence="1" type="ORF">DSO57_1011727</name>
</gene>
<keyword evidence="1" id="KW-0378">Hydrolase</keyword>
<dbReference type="EMBL" id="QTSX02003591">
    <property type="protein sequence ID" value="KAJ9070112.1"/>
    <property type="molecule type" value="Genomic_DNA"/>
</dbReference>
<accession>A0ACC2T738</accession>
<proteinExistence type="predicted"/>
<evidence type="ECO:0000313" key="2">
    <source>
        <dbReference type="Proteomes" id="UP001165960"/>
    </source>
</evidence>
<sequence>MLLWIIFPILAAGDQFSNQIYNYVPYRQYDELIQKSSQDNREYLGLELNNKLQVLLVSDPKAIKGGVALSVASGANDDPDEIPGMAHFCEHLILMGSKKYPSPTEFKDFLAATGGERNAGTTRDYTVYFFDVEHWALDGAMDLFSQFFVAPKFDEAEVLREATAVDFEYQRANGWSSFAFDQAVFAGLNSTHKAARFFIGTYNTLITEPDKMGMDIREKVVSHYTKHYSSNIMHLVVSGKEDIETLKEMVIPRFSHIPNRNLVPTNVGSPFNNLGTNVIVDPEKDKNEITIAFVINPIPYSRYQTTLKFLR</sequence>